<dbReference type="PROSITE" id="PS50280">
    <property type="entry name" value="SET"/>
    <property type="match status" value="1"/>
</dbReference>
<dbReference type="PANTHER" id="PTHR47332:SF4">
    <property type="entry name" value="SET DOMAIN-CONTAINING PROTEIN 5"/>
    <property type="match status" value="1"/>
</dbReference>
<dbReference type="OrthoDB" id="265717at2759"/>
<proteinExistence type="predicted"/>
<dbReference type="PANTHER" id="PTHR47332">
    <property type="entry name" value="SET DOMAIN-CONTAINING PROTEIN 5"/>
    <property type="match status" value="1"/>
</dbReference>
<evidence type="ECO:0000313" key="2">
    <source>
        <dbReference type="EMBL" id="RPA85486.1"/>
    </source>
</evidence>
<name>A0A3N4IIM6_ASCIM</name>
<dbReference type="AlphaFoldDB" id="A0A3N4IIM6"/>
<dbReference type="InterPro" id="IPR001214">
    <property type="entry name" value="SET_dom"/>
</dbReference>
<feature type="domain" description="SET" evidence="1">
    <location>
        <begin position="9"/>
        <end position="163"/>
    </location>
</feature>
<evidence type="ECO:0000259" key="1">
    <source>
        <dbReference type="PROSITE" id="PS50280"/>
    </source>
</evidence>
<dbReference type="Gene3D" id="2.170.270.10">
    <property type="entry name" value="SET domain"/>
    <property type="match status" value="1"/>
</dbReference>
<protein>
    <submittedName>
        <fullName evidence="2">SET domain-containing protein</fullName>
    </submittedName>
</protein>
<dbReference type="InterPro" id="IPR053185">
    <property type="entry name" value="SET_domain_protein"/>
</dbReference>
<dbReference type="SUPFAM" id="SSF82199">
    <property type="entry name" value="SET domain"/>
    <property type="match status" value="1"/>
</dbReference>
<sequence length="403" mass="44862">MASPAAQGSGPQLFRIDNIVNKGLGMLAQANIAAGTLLLTESPLAVLPEALMEQPRNATKAIASQLKQLAPDEQEIYRALYKDASASKRTRLHAIFLSNCFDASGVNAEGVHEKQAACFATFSRINHSCNPNAEVYFDWSTRSQRLFAIKDIVEGDEICVAYRNIYQIKEGRQSELQSAYGFTCLCTTCSLPEEATQDRDRLLGEFLLWKQISEAQENQATKASMREVLAVQRRQYSSLRSLQFSTSDLASTLIPVIIACEHESGWDCIKAVMKALVSGVYEVCLGNESALAIRFRKAISEEEGELLRALAWDGNVILGMEVNLFEHWLWGEVELAWLASAKVWRLQVPRALLLWEVELVMSGQNGSIFGNWGTGLLSEQRSLVIRKTVKRVIVDGRVEAWLD</sequence>
<dbReference type="Proteomes" id="UP000275078">
    <property type="component" value="Unassembled WGS sequence"/>
</dbReference>
<dbReference type="STRING" id="1160509.A0A3N4IIM6"/>
<dbReference type="InterPro" id="IPR046341">
    <property type="entry name" value="SET_dom_sf"/>
</dbReference>
<keyword evidence="3" id="KW-1185">Reference proteome</keyword>
<accession>A0A3N4IIM6</accession>
<dbReference type="EMBL" id="ML119653">
    <property type="protein sequence ID" value="RPA85486.1"/>
    <property type="molecule type" value="Genomic_DNA"/>
</dbReference>
<dbReference type="CDD" id="cd20071">
    <property type="entry name" value="SET_SMYD"/>
    <property type="match status" value="1"/>
</dbReference>
<organism evidence="2 3">
    <name type="scientific">Ascobolus immersus RN42</name>
    <dbReference type="NCBI Taxonomy" id="1160509"/>
    <lineage>
        <taxon>Eukaryota</taxon>
        <taxon>Fungi</taxon>
        <taxon>Dikarya</taxon>
        <taxon>Ascomycota</taxon>
        <taxon>Pezizomycotina</taxon>
        <taxon>Pezizomycetes</taxon>
        <taxon>Pezizales</taxon>
        <taxon>Ascobolaceae</taxon>
        <taxon>Ascobolus</taxon>
    </lineage>
</organism>
<dbReference type="InterPro" id="IPR011990">
    <property type="entry name" value="TPR-like_helical_dom_sf"/>
</dbReference>
<evidence type="ECO:0000313" key="3">
    <source>
        <dbReference type="Proteomes" id="UP000275078"/>
    </source>
</evidence>
<dbReference type="Gene3D" id="1.25.40.10">
    <property type="entry name" value="Tetratricopeptide repeat domain"/>
    <property type="match status" value="1"/>
</dbReference>
<gene>
    <name evidence="2" type="ORF">BJ508DRAFT_322536</name>
</gene>
<dbReference type="Pfam" id="PF00856">
    <property type="entry name" value="SET"/>
    <property type="match status" value="1"/>
</dbReference>
<reference evidence="2 3" key="1">
    <citation type="journal article" date="2018" name="Nat. Ecol. Evol.">
        <title>Pezizomycetes genomes reveal the molecular basis of ectomycorrhizal truffle lifestyle.</title>
        <authorList>
            <person name="Murat C."/>
            <person name="Payen T."/>
            <person name="Noel B."/>
            <person name="Kuo A."/>
            <person name="Morin E."/>
            <person name="Chen J."/>
            <person name="Kohler A."/>
            <person name="Krizsan K."/>
            <person name="Balestrini R."/>
            <person name="Da Silva C."/>
            <person name="Montanini B."/>
            <person name="Hainaut M."/>
            <person name="Levati E."/>
            <person name="Barry K.W."/>
            <person name="Belfiori B."/>
            <person name="Cichocki N."/>
            <person name="Clum A."/>
            <person name="Dockter R.B."/>
            <person name="Fauchery L."/>
            <person name="Guy J."/>
            <person name="Iotti M."/>
            <person name="Le Tacon F."/>
            <person name="Lindquist E.A."/>
            <person name="Lipzen A."/>
            <person name="Malagnac F."/>
            <person name="Mello A."/>
            <person name="Molinier V."/>
            <person name="Miyauchi S."/>
            <person name="Poulain J."/>
            <person name="Riccioni C."/>
            <person name="Rubini A."/>
            <person name="Sitrit Y."/>
            <person name="Splivallo R."/>
            <person name="Traeger S."/>
            <person name="Wang M."/>
            <person name="Zifcakova L."/>
            <person name="Wipf D."/>
            <person name="Zambonelli A."/>
            <person name="Paolocci F."/>
            <person name="Nowrousian M."/>
            <person name="Ottonello S."/>
            <person name="Baldrian P."/>
            <person name="Spatafora J.W."/>
            <person name="Henrissat B."/>
            <person name="Nagy L.G."/>
            <person name="Aury J.M."/>
            <person name="Wincker P."/>
            <person name="Grigoriev I.V."/>
            <person name="Bonfante P."/>
            <person name="Martin F.M."/>
        </authorList>
    </citation>
    <scope>NUCLEOTIDE SEQUENCE [LARGE SCALE GENOMIC DNA]</scope>
    <source>
        <strain evidence="2 3">RN42</strain>
    </source>
</reference>
<dbReference type="SMART" id="SM00317">
    <property type="entry name" value="SET"/>
    <property type="match status" value="1"/>
</dbReference>